<gene>
    <name evidence="1" type="ORF">GBB84_14320</name>
</gene>
<organism evidence="1 2">
    <name type="scientific">Citrobacter telavivensis</name>
    <dbReference type="NCBI Taxonomy" id="2653932"/>
    <lineage>
        <taxon>Bacteria</taxon>
        <taxon>Pseudomonadati</taxon>
        <taxon>Pseudomonadota</taxon>
        <taxon>Gammaproteobacteria</taxon>
        <taxon>Enterobacterales</taxon>
        <taxon>Enterobacteriaceae</taxon>
        <taxon>Citrobacter</taxon>
    </lineage>
</organism>
<sequence>MYHTGARNNASRYEIARHILTELGQEARLPELLISSEAPDARDVRLNTNKLAAAGGATFTESRAALSQCLK</sequence>
<dbReference type="AlphaFoldDB" id="A0A6L5EAD4"/>
<comment type="caution">
    <text evidence="1">The sequence shown here is derived from an EMBL/GenBank/DDBJ whole genome shotgun (WGS) entry which is preliminary data.</text>
</comment>
<dbReference type="EMBL" id="WHIY01000009">
    <property type="protein sequence ID" value="MPQ52081.1"/>
    <property type="molecule type" value="Genomic_DNA"/>
</dbReference>
<keyword evidence="2" id="KW-1185">Reference proteome</keyword>
<dbReference type="Proteomes" id="UP000475079">
    <property type="component" value="Unassembled WGS sequence"/>
</dbReference>
<evidence type="ECO:0000313" key="2">
    <source>
        <dbReference type="Proteomes" id="UP000475079"/>
    </source>
</evidence>
<evidence type="ECO:0000313" key="1">
    <source>
        <dbReference type="EMBL" id="MPQ52081.1"/>
    </source>
</evidence>
<protein>
    <submittedName>
        <fullName evidence="1">Sugar nucleotide-binding protein</fullName>
    </submittedName>
</protein>
<accession>A0A6L5EAD4</accession>
<name>A0A6L5EAD4_9ENTR</name>
<reference evidence="1 2" key="1">
    <citation type="submission" date="2019-10" db="EMBL/GenBank/DDBJ databases">
        <title>Characterization of a new Citrobacter species.</title>
        <authorList>
            <person name="Goncalves Ribeiro T."/>
            <person name="Izdebski R."/>
            <person name="Urbanowicz P."/>
            <person name="Carmeli Y."/>
            <person name="Gniadkowski M."/>
            <person name="Peixe L."/>
        </authorList>
    </citation>
    <scope>NUCLEOTIDE SEQUENCE [LARGE SCALE GENOMIC DNA]</scope>
    <source>
        <strain evidence="1 2">NMI7905_11</strain>
    </source>
</reference>
<proteinExistence type="predicted"/>